<dbReference type="SUPFAM" id="SSF56112">
    <property type="entry name" value="Protein kinase-like (PK-like)"/>
    <property type="match status" value="1"/>
</dbReference>
<comment type="similarity">
    <text evidence="1">Belongs to the protein kinase superfamily. TKL Ser/Thr protein kinase family. RAF subfamily.</text>
</comment>
<dbReference type="Gramene" id="Mp8g15840.2">
    <property type="protein sequence ID" value="Mp8g15840.2.cds"/>
    <property type="gene ID" value="Mp8g15840"/>
</dbReference>
<dbReference type="Gene3D" id="3.30.200.20">
    <property type="entry name" value="Phosphorylase Kinase, domain 1"/>
    <property type="match status" value="1"/>
</dbReference>
<dbReference type="PRINTS" id="PR00109">
    <property type="entry name" value="TYRKINASE"/>
</dbReference>
<dbReference type="SMART" id="SM00220">
    <property type="entry name" value="S_TKc"/>
    <property type="match status" value="1"/>
</dbReference>
<dbReference type="Proteomes" id="UP000244005">
    <property type="component" value="Unassembled WGS sequence"/>
</dbReference>
<feature type="region of interest" description="Disordered" evidence="11">
    <location>
        <begin position="198"/>
        <end position="230"/>
    </location>
</feature>
<evidence type="ECO:0000313" key="14">
    <source>
        <dbReference type="Proteomes" id="UP000244005"/>
    </source>
</evidence>
<keyword evidence="6" id="KW-0418">Kinase</keyword>
<feature type="compositionally biased region" description="Polar residues" evidence="11">
    <location>
        <begin position="217"/>
        <end position="230"/>
    </location>
</feature>
<dbReference type="CDD" id="cd13999">
    <property type="entry name" value="STKc_MAP3K-like"/>
    <property type="match status" value="1"/>
</dbReference>
<feature type="compositionally biased region" description="Polar residues" evidence="11">
    <location>
        <begin position="607"/>
        <end position="617"/>
    </location>
</feature>
<gene>
    <name evidence="13" type="ORF">MARPO_0079s0028</name>
</gene>
<evidence type="ECO:0000256" key="10">
    <source>
        <dbReference type="PROSITE-ProRule" id="PRU10141"/>
    </source>
</evidence>
<evidence type="ECO:0000256" key="3">
    <source>
        <dbReference type="ARBA" id="ARBA00022527"/>
    </source>
</evidence>
<sequence>MNMPARRSDYVLLDQTEASYFPISELPEPSYRLGEQFTFDFFRQTYQGPAKGIQTSFGKGPCAQSNYGALDTLYRPPEKAQNGPIERVHSGGIQGIPPPRVDRTSSGISDKCSHVSSEGNYSSLEKNLFGNSDKIESVGRFSPPREPNPCLISHSLWERNSVPFDKKTANQTEQNSKLGARYLDRSFLSENGIGRNAASSSTSFLTDNGNGRKGALASTSSLNRQTSGESFTDSILSSDVTLPTSPNLSLNPSNSTFLNSLYEATKQLRGDDEEVEEPPKSWAQHAEQSYNMQLALALRLMAEAELTAETRLIGYHFKDNSCSAARRSVEATAHRFWVNGSLGYSDVIQDGFYMIWGMNPQVWTMCNFPTEGNKMPSLESLRSVNPAESSLEVILVDKNGDSMLRGLESKAIAIAQEASNSRKLAELLGQRVCNLFGGVFPSEHGDLMSRWRSSSEQLKECLGSIVLPLGNLSVGLCRHRALLFKTLADSIKLPCRIARGCKYCGSDEGASCLVLCEPDKEFYVDLIGNPGFLSSPDSLWSNSSMSLRSPLRFADSSNCFSDEVRSWSRSFQAEGSSSGGRSSTDSRQEEPVGGRRKGGGDPGQWLPSGSTQMTLSDDTPGAEVWAVMKVSQERAYTVFKDQLDNRKVTGRGVAKTLSSGNMSFVAEVTNDLLNPPLPRSAPDDACGLTFHKESSPPKGYGKLSEPAIQESIAGRCLESKNHLGFVNSCVGVEMCGIPKRPEPVSQTDDWEIRWEDISLRERIGGGSFGTVHRADWHGSDVAVKILIEQDVHEERLNEFLREVAIMKRLRHPNVVLFMGAVSKRPNLSIVTEYLPRGSLFKLLHKSGARESLDERRRLRMAFDVAKGMNYLHRSNPPIVHRDLKSPNLLVDKTWTVKVCDFGLSRFKGNTFLSSRSGAGTPEWMAPEVLRDEPSNEKSDVYSYGVVLWELVTLQQPWNGMSPAQVVGAVGFQNRRLQIPKEVHPDIAALIEACWTNEPWLRPSFADIMLSLKNFQKATLAQPHNGLFPRAAKGE</sequence>
<dbReference type="FunFam" id="3.30.200.20:FF:000060">
    <property type="entry name" value="Serine/threonine-protein kinase isoform 1"/>
    <property type="match status" value="1"/>
</dbReference>
<comment type="catalytic activity">
    <reaction evidence="8">
        <text>L-threonyl-[protein] + ATP = O-phospho-L-threonyl-[protein] + ADP + H(+)</text>
        <dbReference type="Rhea" id="RHEA:46608"/>
        <dbReference type="Rhea" id="RHEA-COMP:11060"/>
        <dbReference type="Rhea" id="RHEA-COMP:11605"/>
        <dbReference type="ChEBI" id="CHEBI:15378"/>
        <dbReference type="ChEBI" id="CHEBI:30013"/>
        <dbReference type="ChEBI" id="CHEBI:30616"/>
        <dbReference type="ChEBI" id="CHEBI:61977"/>
        <dbReference type="ChEBI" id="CHEBI:456216"/>
        <dbReference type="EC" id="2.7.11.1"/>
    </reaction>
</comment>
<name>A0A2R6WKY4_MARPO</name>
<feature type="domain" description="Protein kinase" evidence="12">
    <location>
        <begin position="757"/>
        <end position="1014"/>
    </location>
</feature>
<organism evidence="13 14">
    <name type="scientific">Marchantia polymorpha</name>
    <name type="common">Common liverwort</name>
    <name type="synonym">Marchantia aquatica</name>
    <dbReference type="NCBI Taxonomy" id="3197"/>
    <lineage>
        <taxon>Eukaryota</taxon>
        <taxon>Viridiplantae</taxon>
        <taxon>Streptophyta</taxon>
        <taxon>Embryophyta</taxon>
        <taxon>Marchantiophyta</taxon>
        <taxon>Marchantiopsida</taxon>
        <taxon>Marchantiidae</taxon>
        <taxon>Marchantiales</taxon>
        <taxon>Marchantiaceae</taxon>
        <taxon>Marchantia</taxon>
    </lineage>
</organism>
<feature type="compositionally biased region" description="Polar residues" evidence="11">
    <location>
        <begin position="198"/>
        <end position="209"/>
    </location>
</feature>
<evidence type="ECO:0000256" key="6">
    <source>
        <dbReference type="ARBA" id="ARBA00022777"/>
    </source>
</evidence>
<comment type="catalytic activity">
    <reaction evidence="9">
        <text>L-seryl-[protein] + ATP = O-phospho-L-seryl-[protein] + ADP + H(+)</text>
        <dbReference type="Rhea" id="RHEA:17989"/>
        <dbReference type="Rhea" id="RHEA-COMP:9863"/>
        <dbReference type="Rhea" id="RHEA-COMP:11604"/>
        <dbReference type="ChEBI" id="CHEBI:15378"/>
        <dbReference type="ChEBI" id="CHEBI:29999"/>
        <dbReference type="ChEBI" id="CHEBI:30616"/>
        <dbReference type="ChEBI" id="CHEBI:83421"/>
        <dbReference type="ChEBI" id="CHEBI:456216"/>
        <dbReference type="EC" id="2.7.11.1"/>
    </reaction>
</comment>
<dbReference type="InterPro" id="IPR001245">
    <property type="entry name" value="Ser-Thr/Tyr_kinase_cat_dom"/>
</dbReference>
<protein>
    <recommendedName>
        <fullName evidence="2">non-specific serine/threonine protein kinase</fullName>
        <ecNumber evidence="2">2.7.11.1</ecNumber>
    </recommendedName>
</protein>
<evidence type="ECO:0000256" key="4">
    <source>
        <dbReference type="ARBA" id="ARBA00022679"/>
    </source>
</evidence>
<dbReference type="FunFam" id="1.10.510.10:FF:000193">
    <property type="entry name" value="Serine/threonine-protein kinase CTR1"/>
    <property type="match status" value="1"/>
</dbReference>
<evidence type="ECO:0000313" key="13">
    <source>
        <dbReference type="EMBL" id="PTQ34518.1"/>
    </source>
</evidence>
<dbReference type="InterPro" id="IPR051681">
    <property type="entry name" value="Ser/Thr_Kinases-Pseudokinases"/>
</dbReference>
<dbReference type="Gramene" id="Mp8g15840.1">
    <property type="protein sequence ID" value="Mp8g15840.1.cds"/>
    <property type="gene ID" value="Mp8g15840"/>
</dbReference>
<dbReference type="EMBL" id="KZ772751">
    <property type="protein sequence ID" value="PTQ34518.1"/>
    <property type="molecule type" value="Genomic_DNA"/>
</dbReference>
<evidence type="ECO:0000256" key="7">
    <source>
        <dbReference type="ARBA" id="ARBA00022840"/>
    </source>
</evidence>
<dbReference type="OMA" id="SCWANES"/>
<feature type="compositionally biased region" description="Polar residues" evidence="11">
    <location>
        <begin position="104"/>
        <end position="116"/>
    </location>
</feature>
<dbReference type="PROSITE" id="PS50011">
    <property type="entry name" value="PROTEIN_KINASE_DOM"/>
    <property type="match status" value="1"/>
</dbReference>
<dbReference type="InterPro" id="IPR017441">
    <property type="entry name" value="Protein_kinase_ATP_BS"/>
</dbReference>
<dbReference type="PANTHER" id="PTHR44329">
    <property type="entry name" value="SERINE/THREONINE-PROTEIN KINASE TNNI3K-RELATED"/>
    <property type="match status" value="1"/>
</dbReference>
<feature type="binding site" evidence="10">
    <location>
        <position position="784"/>
    </location>
    <ligand>
        <name>ATP</name>
        <dbReference type="ChEBI" id="CHEBI:30616"/>
    </ligand>
</feature>
<dbReference type="InterPro" id="IPR055164">
    <property type="entry name" value="EDR1/CTR1/ARMC3-like_pept-like"/>
</dbReference>
<dbReference type="InterPro" id="IPR011009">
    <property type="entry name" value="Kinase-like_dom_sf"/>
</dbReference>
<dbReference type="GO" id="GO:0007165">
    <property type="term" value="P:signal transduction"/>
    <property type="evidence" value="ECO:0000318"/>
    <property type="project" value="GO_Central"/>
</dbReference>
<keyword evidence="7 10" id="KW-0067">ATP-binding</keyword>
<keyword evidence="14" id="KW-1185">Reference proteome</keyword>
<evidence type="ECO:0000256" key="11">
    <source>
        <dbReference type="SAM" id="MobiDB-lite"/>
    </source>
</evidence>
<feature type="compositionally biased region" description="Basic and acidic residues" evidence="11">
    <location>
        <begin position="584"/>
        <end position="593"/>
    </location>
</feature>
<feature type="region of interest" description="Disordered" evidence="11">
    <location>
        <begin position="82"/>
        <end position="116"/>
    </location>
</feature>
<evidence type="ECO:0000256" key="8">
    <source>
        <dbReference type="ARBA" id="ARBA00047899"/>
    </source>
</evidence>
<dbReference type="PROSITE" id="PS00108">
    <property type="entry name" value="PROTEIN_KINASE_ST"/>
    <property type="match status" value="1"/>
</dbReference>
<keyword evidence="4" id="KW-0808">Transferase</keyword>
<dbReference type="EC" id="2.7.11.1" evidence="2"/>
<keyword evidence="5 10" id="KW-0547">Nucleotide-binding</keyword>
<dbReference type="GO" id="GO:0006950">
    <property type="term" value="P:response to stress"/>
    <property type="evidence" value="ECO:0007669"/>
    <property type="project" value="UniProtKB-ARBA"/>
</dbReference>
<evidence type="ECO:0000259" key="12">
    <source>
        <dbReference type="PROSITE" id="PS50011"/>
    </source>
</evidence>
<dbReference type="Gene3D" id="1.10.510.10">
    <property type="entry name" value="Transferase(Phosphotransferase) domain 1"/>
    <property type="match status" value="1"/>
</dbReference>
<evidence type="ECO:0000256" key="2">
    <source>
        <dbReference type="ARBA" id="ARBA00012513"/>
    </source>
</evidence>
<evidence type="ECO:0000256" key="5">
    <source>
        <dbReference type="ARBA" id="ARBA00022741"/>
    </source>
</evidence>
<dbReference type="GO" id="GO:0005524">
    <property type="term" value="F:ATP binding"/>
    <property type="evidence" value="ECO:0007669"/>
    <property type="project" value="UniProtKB-UniRule"/>
</dbReference>
<accession>A0A2R6WKY4</accession>
<evidence type="ECO:0000256" key="1">
    <source>
        <dbReference type="ARBA" id="ARBA00010507"/>
    </source>
</evidence>
<dbReference type="Pfam" id="PF07714">
    <property type="entry name" value="PK_Tyr_Ser-Thr"/>
    <property type="match status" value="1"/>
</dbReference>
<dbReference type="InterPro" id="IPR000719">
    <property type="entry name" value="Prot_kinase_dom"/>
</dbReference>
<keyword evidence="3" id="KW-0723">Serine/threonine-protein kinase</keyword>
<dbReference type="GO" id="GO:0010182">
    <property type="term" value="P:sugar mediated signaling pathway"/>
    <property type="evidence" value="ECO:0007669"/>
    <property type="project" value="UniProtKB-ARBA"/>
</dbReference>
<dbReference type="GO" id="GO:0004674">
    <property type="term" value="F:protein serine/threonine kinase activity"/>
    <property type="evidence" value="ECO:0000318"/>
    <property type="project" value="GO_Central"/>
</dbReference>
<proteinExistence type="inferred from homology"/>
<dbReference type="Pfam" id="PF14381">
    <property type="entry name" value="EDR1_CTR1_ARMC3_pept"/>
    <property type="match status" value="1"/>
</dbReference>
<dbReference type="PANTHER" id="PTHR44329:SF255">
    <property type="entry name" value="OS02G0527600 PROTEIN"/>
    <property type="match status" value="1"/>
</dbReference>
<evidence type="ECO:0000256" key="9">
    <source>
        <dbReference type="ARBA" id="ARBA00048679"/>
    </source>
</evidence>
<dbReference type="PROSITE" id="PS00107">
    <property type="entry name" value="PROTEIN_KINASE_ATP"/>
    <property type="match status" value="1"/>
</dbReference>
<feature type="region of interest" description="Disordered" evidence="11">
    <location>
        <begin position="571"/>
        <end position="617"/>
    </location>
</feature>
<reference evidence="14" key="1">
    <citation type="journal article" date="2017" name="Cell">
        <title>Insights into land plant evolution garnered from the Marchantia polymorpha genome.</title>
        <authorList>
            <person name="Bowman J.L."/>
            <person name="Kohchi T."/>
            <person name="Yamato K.T."/>
            <person name="Jenkins J."/>
            <person name="Shu S."/>
            <person name="Ishizaki K."/>
            <person name="Yamaoka S."/>
            <person name="Nishihama R."/>
            <person name="Nakamura Y."/>
            <person name="Berger F."/>
            <person name="Adam C."/>
            <person name="Aki S.S."/>
            <person name="Althoff F."/>
            <person name="Araki T."/>
            <person name="Arteaga-Vazquez M.A."/>
            <person name="Balasubrmanian S."/>
            <person name="Barry K."/>
            <person name="Bauer D."/>
            <person name="Boehm C.R."/>
            <person name="Briginshaw L."/>
            <person name="Caballero-Perez J."/>
            <person name="Catarino B."/>
            <person name="Chen F."/>
            <person name="Chiyoda S."/>
            <person name="Chovatia M."/>
            <person name="Davies K.M."/>
            <person name="Delmans M."/>
            <person name="Demura T."/>
            <person name="Dierschke T."/>
            <person name="Dolan L."/>
            <person name="Dorantes-Acosta A.E."/>
            <person name="Eklund D.M."/>
            <person name="Florent S.N."/>
            <person name="Flores-Sandoval E."/>
            <person name="Fujiyama A."/>
            <person name="Fukuzawa H."/>
            <person name="Galik B."/>
            <person name="Grimanelli D."/>
            <person name="Grimwood J."/>
            <person name="Grossniklaus U."/>
            <person name="Hamada T."/>
            <person name="Haseloff J."/>
            <person name="Hetherington A.J."/>
            <person name="Higo A."/>
            <person name="Hirakawa Y."/>
            <person name="Hundley H.N."/>
            <person name="Ikeda Y."/>
            <person name="Inoue K."/>
            <person name="Inoue S.I."/>
            <person name="Ishida S."/>
            <person name="Jia Q."/>
            <person name="Kakita M."/>
            <person name="Kanazawa T."/>
            <person name="Kawai Y."/>
            <person name="Kawashima T."/>
            <person name="Kennedy M."/>
            <person name="Kinose K."/>
            <person name="Kinoshita T."/>
            <person name="Kohara Y."/>
            <person name="Koide E."/>
            <person name="Komatsu K."/>
            <person name="Kopischke S."/>
            <person name="Kubo M."/>
            <person name="Kyozuka J."/>
            <person name="Lagercrantz U."/>
            <person name="Lin S.S."/>
            <person name="Lindquist E."/>
            <person name="Lipzen A.M."/>
            <person name="Lu C.W."/>
            <person name="De Luna E."/>
            <person name="Martienssen R.A."/>
            <person name="Minamino N."/>
            <person name="Mizutani M."/>
            <person name="Mizutani M."/>
            <person name="Mochizuki N."/>
            <person name="Monte I."/>
            <person name="Mosher R."/>
            <person name="Nagasaki H."/>
            <person name="Nakagami H."/>
            <person name="Naramoto S."/>
            <person name="Nishitani K."/>
            <person name="Ohtani M."/>
            <person name="Okamoto T."/>
            <person name="Okumura M."/>
            <person name="Phillips J."/>
            <person name="Pollak B."/>
            <person name="Reinders A."/>
            <person name="Rovekamp M."/>
            <person name="Sano R."/>
            <person name="Sawa S."/>
            <person name="Schmid M.W."/>
            <person name="Shirakawa M."/>
            <person name="Solano R."/>
            <person name="Spunde A."/>
            <person name="Suetsugu N."/>
            <person name="Sugano S."/>
            <person name="Sugiyama A."/>
            <person name="Sun R."/>
            <person name="Suzuki Y."/>
            <person name="Takenaka M."/>
            <person name="Takezawa D."/>
            <person name="Tomogane H."/>
            <person name="Tsuzuki M."/>
            <person name="Ueda T."/>
            <person name="Umeda M."/>
            <person name="Ward J.M."/>
            <person name="Watanabe Y."/>
            <person name="Yazaki K."/>
            <person name="Yokoyama R."/>
            <person name="Yoshitake Y."/>
            <person name="Yotsui I."/>
            <person name="Zachgo S."/>
            <person name="Schmutz J."/>
        </authorList>
    </citation>
    <scope>NUCLEOTIDE SEQUENCE [LARGE SCALE GENOMIC DNA]</scope>
    <source>
        <strain evidence="14">Tak-1</strain>
    </source>
</reference>
<dbReference type="InterPro" id="IPR008271">
    <property type="entry name" value="Ser/Thr_kinase_AS"/>
</dbReference>
<dbReference type="OrthoDB" id="339325at2759"/>
<dbReference type="AlphaFoldDB" id="A0A2R6WKY4"/>